<dbReference type="AlphaFoldDB" id="A0A2V2N1G1"/>
<keyword evidence="2" id="KW-1185">Reference proteome</keyword>
<dbReference type="EMBL" id="QGMY01000008">
    <property type="protein sequence ID" value="PWR71506.1"/>
    <property type="molecule type" value="Genomic_DNA"/>
</dbReference>
<organism evidence="1 2">
    <name type="scientific">Methanospirillum lacunae</name>
    <dbReference type="NCBI Taxonomy" id="668570"/>
    <lineage>
        <taxon>Archaea</taxon>
        <taxon>Methanobacteriati</taxon>
        <taxon>Methanobacteriota</taxon>
        <taxon>Stenosarchaea group</taxon>
        <taxon>Methanomicrobia</taxon>
        <taxon>Methanomicrobiales</taxon>
        <taxon>Methanospirillaceae</taxon>
        <taxon>Methanospirillum</taxon>
    </lineage>
</organism>
<proteinExistence type="predicted"/>
<name>A0A2V2N1G1_9EURY</name>
<evidence type="ECO:0000313" key="2">
    <source>
        <dbReference type="Proteomes" id="UP000245657"/>
    </source>
</evidence>
<sequence length="60" mass="6814">MQNGGPWVEPPDATVVMETGFAGRIVYPETDVTYTTQEMNLMRIFLFTDLRGNTPDIRGY</sequence>
<evidence type="ECO:0000313" key="1">
    <source>
        <dbReference type="EMBL" id="PWR71506.1"/>
    </source>
</evidence>
<comment type="caution">
    <text evidence="1">The sequence shown here is derived from an EMBL/GenBank/DDBJ whole genome shotgun (WGS) entry which is preliminary data.</text>
</comment>
<gene>
    <name evidence="1" type="ORF">DK846_11635</name>
</gene>
<dbReference type="Proteomes" id="UP000245657">
    <property type="component" value="Unassembled WGS sequence"/>
</dbReference>
<protein>
    <submittedName>
        <fullName evidence="1">Uncharacterized protein</fullName>
    </submittedName>
</protein>
<dbReference type="RefSeq" id="WP_109969124.1">
    <property type="nucleotide sequence ID" value="NZ_CP176093.1"/>
</dbReference>
<accession>A0A2V2N1G1</accession>
<dbReference type="GeneID" id="97550347"/>
<reference evidence="1 2" key="1">
    <citation type="submission" date="2018-05" db="EMBL/GenBank/DDBJ databases">
        <title>Draft genome of Methanospirillum lacunae Ki8-1.</title>
        <authorList>
            <person name="Dueholm M.S."/>
            <person name="Nielsen P.H."/>
            <person name="Bakmann L.F."/>
            <person name="Otzen D.E."/>
        </authorList>
    </citation>
    <scope>NUCLEOTIDE SEQUENCE [LARGE SCALE GENOMIC DNA]</scope>
    <source>
        <strain evidence="1 2">Ki8-1</strain>
    </source>
</reference>